<proteinExistence type="predicted"/>
<name>K1X1X3_MARBU</name>
<evidence type="ECO:0000313" key="4">
    <source>
        <dbReference type="Proteomes" id="UP000006753"/>
    </source>
</evidence>
<dbReference type="Proteomes" id="UP000006753">
    <property type="component" value="Unassembled WGS sequence"/>
</dbReference>
<dbReference type="GeneID" id="18758179"/>
<feature type="region of interest" description="Disordered" evidence="1">
    <location>
        <begin position="49"/>
        <end position="72"/>
    </location>
</feature>
<dbReference type="KEGG" id="mbe:MBM_02244"/>
<dbReference type="InterPro" id="IPR046341">
    <property type="entry name" value="SET_dom_sf"/>
</dbReference>
<feature type="domain" description="SET" evidence="2">
    <location>
        <begin position="107"/>
        <end position="269"/>
    </location>
</feature>
<dbReference type="Gene3D" id="2.170.270.10">
    <property type="entry name" value="SET domain"/>
    <property type="match status" value="1"/>
</dbReference>
<keyword evidence="4" id="KW-1185">Reference proteome</keyword>
<dbReference type="EMBL" id="JH921431">
    <property type="protein sequence ID" value="EKD19007.1"/>
    <property type="molecule type" value="Genomic_DNA"/>
</dbReference>
<dbReference type="InterPro" id="IPR001214">
    <property type="entry name" value="SET_dom"/>
</dbReference>
<sequence>MAEYLGAGLMNLAAALEIPPKIHQPVSDNRTGIPKAPGVVSALSDLGTDGVPGSGQAGPSIAVAEPSQGHRNGQRLNRHEMLAKDGDYWNAHLFPGPVDTRGFPTSDEEKLYKLEQGSGTRFVVRAQYNIPKATLIMEDFSMITLFLRGTDPAARESGDLYKRLAKEVNTLYRIAPAVAKWIRDVYGENRDRWPLYAWDRYSLCGPKVGGKFTGHWRSLFTSINWISHCCLPNSRLDQVRNSNKIDTILASVCATEDILKGEEVTLFFDSEDDPARRQAVLGWFSGDLRNWFRPTCGCRSCSRGFHGRESWQARKK</sequence>
<dbReference type="SUPFAM" id="SSF82199">
    <property type="entry name" value="SET domain"/>
    <property type="match status" value="1"/>
</dbReference>
<gene>
    <name evidence="3" type="ORF">MBM_02244</name>
</gene>
<evidence type="ECO:0000256" key="1">
    <source>
        <dbReference type="SAM" id="MobiDB-lite"/>
    </source>
</evidence>
<dbReference type="HOGENOM" id="CLU_880215_0_0_1"/>
<dbReference type="InParanoid" id="K1X1X3"/>
<reference evidence="3 4" key="1">
    <citation type="journal article" date="2012" name="BMC Genomics">
        <title>Sequencing the genome of Marssonina brunnea reveals fungus-poplar co-evolution.</title>
        <authorList>
            <person name="Zhu S."/>
            <person name="Cao Y.-Z."/>
            <person name="Jiang C."/>
            <person name="Tan B.-Y."/>
            <person name="Wang Z."/>
            <person name="Feng S."/>
            <person name="Zhang L."/>
            <person name="Su X.-H."/>
            <person name="Brejova B."/>
            <person name="Vinar T."/>
            <person name="Xu M."/>
            <person name="Wang M.-X."/>
            <person name="Zhang S.-G."/>
            <person name="Huang M.-R."/>
            <person name="Wu R."/>
            <person name="Zhou Y."/>
        </authorList>
    </citation>
    <scope>NUCLEOTIDE SEQUENCE [LARGE SCALE GENOMIC DNA]</scope>
    <source>
        <strain evidence="3 4">MB_m1</strain>
    </source>
</reference>
<dbReference type="PROSITE" id="PS50280">
    <property type="entry name" value="SET"/>
    <property type="match status" value="1"/>
</dbReference>
<dbReference type="AlphaFoldDB" id="K1X1X3"/>
<accession>K1X1X3</accession>
<evidence type="ECO:0000259" key="2">
    <source>
        <dbReference type="PROSITE" id="PS50280"/>
    </source>
</evidence>
<dbReference type="OrthoDB" id="438641at2759"/>
<protein>
    <recommendedName>
        <fullName evidence="2">SET domain-containing protein</fullName>
    </recommendedName>
</protein>
<organism evidence="3 4">
    <name type="scientific">Marssonina brunnea f. sp. multigermtubi (strain MB_m1)</name>
    <name type="common">Marssonina leaf spot fungus</name>
    <dbReference type="NCBI Taxonomy" id="1072389"/>
    <lineage>
        <taxon>Eukaryota</taxon>
        <taxon>Fungi</taxon>
        <taxon>Dikarya</taxon>
        <taxon>Ascomycota</taxon>
        <taxon>Pezizomycotina</taxon>
        <taxon>Leotiomycetes</taxon>
        <taxon>Helotiales</taxon>
        <taxon>Drepanopezizaceae</taxon>
        <taxon>Drepanopeziza</taxon>
    </lineage>
</organism>
<evidence type="ECO:0000313" key="3">
    <source>
        <dbReference type="EMBL" id="EKD19007.1"/>
    </source>
</evidence>